<dbReference type="RefSeq" id="XP_022456214.1">
    <property type="nucleotide sequence ID" value="XM_022604668.1"/>
</dbReference>
<sequence length="180" mass="20138">MNKQEEDPSAKIEQFLKHILLTLDTDFVTSSQRYQNNPQAFQASILPQLNPQSAVIINGQPFGERAVFQSLWANLPASQHTLLSFDTHLIPAIQPVYVINAHLKVRFDESGRTRLGDSSEKEGIMPPQPATATRPIWGPWFGVDLNLAVDSKVNQSFDGELISTWNWRTTSKSEGSAYSI</sequence>
<dbReference type="OrthoDB" id="25408at2759"/>
<dbReference type="InterPro" id="IPR019488">
    <property type="entry name" value="Nucl_pore_RNA_shuttling_Mtr2"/>
</dbReference>
<dbReference type="SUPFAM" id="SSF54427">
    <property type="entry name" value="NTF2-like"/>
    <property type="match status" value="1"/>
</dbReference>
<reference evidence="1" key="2">
    <citation type="submission" date="2014-02" db="EMBL/GenBank/DDBJ databases">
        <title>Complete DNA sequence of /Kuraishia capsulata/ illustrates novel genomic features among budding yeasts (/Saccharomycotina/).</title>
        <authorList>
            <person name="Morales L."/>
            <person name="Noel B."/>
            <person name="Porcel B."/>
            <person name="Marcet-Houben M."/>
            <person name="Hullo M-F."/>
            <person name="Sacerdot C."/>
            <person name="Tekaia F."/>
            <person name="Leh-Louis V."/>
            <person name="Despons L."/>
            <person name="Khanna V."/>
            <person name="Aury J-M."/>
            <person name="Barbe V."/>
            <person name="Couloux A."/>
            <person name="Labadie K."/>
            <person name="Pelletier E."/>
            <person name="Souciet J-L."/>
            <person name="Boekhout T."/>
            <person name="Gabaldon T."/>
            <person name="Wincker P."/>
            <person name="Dujon B."/>
        </authorList>
    </citation>
    <scope>NUCLEOTIDE SEQUENCE</scope>
    <source>
        <strain evidence="1">CBS 1993</strain>
    </source>
</reference>
<dbReference type="Pfam" id="PF10429">
    <property type="entry name" value="Mtr2"/>
    <property type="match status" value="1"/>
</dbReference>
<protein>
    <recommendedName>
        <fullName evidence="3">mRNA transport regulator MTR2</fullName>
    </recommendedName>
</protein>
<dbReference type="GeneID" id="34517602"/>
<keyword evidence="2" id="KW-1185">Reference proteome</keyword>
<proteinExistence type="predicted"/>
<dbReference type="EMBL" id="HG793125">
    <property type="protein sequence ID" value="CDK24197.1"/>
    <property type="molecule type" value="Genomic_DNA"/>
</dbReference>
<organism evidence="1 2">
    <name type="scientific">Kuraishia capsulata CBS 1993</name>
    <dbReference type="NCBI Taxonomy" id="1382522"/>
    <lineage>
        <taxon>Eukaryota</taxon>
        <taxon>Fungi</taxon>
        <taxon>Dikarya</taxon>
        <taxon>Ascomycota</taxon>
        <taxon>Saccharomycotina</taxon>
        <taxon>Pichiomycetes</taxon>
        <taxon>Pichiales</taxon>
        <taxon>Pichiaceae</taxon>
        <taxon>Kuraishia</taxon>
    </lineage>
</organism>
<dbReference type="STRING" id="1382522.W6MIK8"/>
<evidence type="ECO:0008006" key="3">
    <source>
        <dbReference type="Google" id="ProtNLM"/>
    </source>
</evidence>
<dbReference type="HOGENOM" id="CLU_128326_0_0_1"/>
<dbReference type="Gene3D" id="3.10.450.50">
    <property type="match status" value="1"/>
</dbReference>
<name>W6MIK8_9ASCO</name>
<accession>W6MIK8</accession>
<dbReference type="Proteomes" id="UP000019384">
    <property type="component" value="Unassembled WGS sequence"/>
</dbReference>
<evidence type="ECO:0000313" key="2">
    <source>
        <dbReference type="Proteomes" id="UP000019384"/>
    </source>
</evidence>
<dbReference type="AlphaFoldDB" id="W6MIK8"/>
<reference evidence="1" key="1">
    <citation type="submission" date="2013-12" db="EMBL/GenBank/DDBJ databases">
        <authorList>
            <person name="Genoscope - CEA"/>
        </authorList>
    </citation>
    <scope>NUCLEOTIDE SEQUENCE</scope>
    <source>
        <strain evidence="1">CBS 1993</strain>
    </source>
</reference>
<dbReference type="InterPro" id="IPR032710">
    <property type="entry name" value="NTF2-like_dom_sf"/>
</dbReference>
<evidence type="ECO:0000313" key="1">
    <source>
        <dbReference type="EMBL" id="CDK24197.1"/>
    </source>
</evidence>
<gene>
    <name evidence="1" type="ORF">KUCA_T00000157001</name>
</gene>